<gene>
    <name evidence="2" type="ORF">AVDCRST_MAG52-2452</name>
</gene>
<feature type="non-terminal residue" evidence="2">
    <location>
        <position position="49"/>
    </location>
</feature>
<dbReference type="AlphaFoldDB" id="A0A6J4IPG4"/>
<feature type="region of interest" description="Disordered" evidence="1">
    <location>
        <begin position="1"/>
        <end position="49"/>
    </location>
</feature>
<keyword evidence="2" id="KW-0378">Hydrolase</keyword>
<reference evidence="2" key="1">
    <citation type="submission" date="2020-02" db="EMBL/GenBank/DDBJ databases">
        <authorList>
            <person name="Meier V. D."/>
        </authorList>
    </citation>
    <scope>NUCLEOTIDE SEQUENCE</scope>
    <source>
        <strain evidence="2">AVDCRST_MAG52</strain>
    </source>
</reference>
<dbReference type="EC" id="3.3.1.1" evidence="2"/>
<evidence type="ECO:0000256" key="1">
    <source>
        <dbReference type="SAM" id="MobiDB-lite"/>
    </source>
</evidence>
<dbReference type="GO" id="GO:0016787">
    <property type="term" value="F:hydrolase activity"/>
    <property type="evidence" value="ECO:0007669"/>
    <property type="project" value="UniProtKB-KW"/>
</dbReference>
<dbReference type="EMBL" id="CADCTN010000175">
    <property type="protein sequence ID" value="CAA9257321.1"/>
    <property type="molecule type" value="Genomic_DNA"/>
</dbReference>
<feature type="compositionally biased region" description="Low complexity" evidence="1">
    <location>
        <begin position="11"/>
        <end position="31"/>
    </location>
</feature>
<proteinExistence type="predicted"/>
<protein>
    <submittedName>
        <fullName evidence="2">Adenosylhomocysteinase</fullName>
        <ecNumber evidence="2">3.3.1.1</ecNumber>
    </submittedName>
</protein>
<sequence>RPAEEARRARGAPAPGRAGRQAHRAQQGPGRLPRRVGRGSLQERPLPLL</sequence>
<organism evidence="2">
    <name type="scientific">uncultured Blastococcus sp</name>
    <dbReference type="NCBI Taxonomy" id="217144"/>
    <lineage>
        <taxon>Bacteria</taxon>
        <taxon>Bacillati</taxon>
        <taxon>Actinomycetota</taxon>
        <taxon>Actinomycetes</taxon>
        <taxon>Geodermatophilales</taxon>
        <taxon>Geodermatophilaceae</taxon>
        <taxon>Blastococcus</taxon>
        <taxon>environmental samples</taxon>
    </lineage>
</organism>
<feature type="non-terminal residue" evidence="2">
    <location>
        <position position="1"/>
    </location>
</feature>
<accession>A0A6J4IPG4</accession>
<evidence type="ECO:0000313" key="2">
    <source>
        <dbReference type="EMBL" id="CAA9257321.1"/>
    </source>
</evidence>
<name>A0A6J4IPG4_9ACTN</name>